<protein>
    <submittedName>
        <fullName evidence="3">IPT/TIG domain-containing protein</fullName>
    </submittedName>
</protein>
<dbReference type="InterPro" id="IPR031148">
    <property type="entry name" value="Plexin"/>
</dbReference>
<feature type="domain" description="IPT/TIG" evidence="2">
    <location>
        <begin position="330"/>
        <end position="408"/>
    </location>
</feature>
<feature type="domain" description="IPT/TIG" evidence="2">
    <location>
        <begin position="163"/>
        <end position="246"/>
    </location>
</feature>
<feature type="domain" description="IPT/TIG" evidence="2">
    <location>
        <begin position="2"/>
        <end position="81"/>
    </location>
</feature>
<dbReference type="SMART" id="SM00429">
    <property type="entry name" value="IPT"/>
    <property type="match status" value="5"/>
</dbReference>
<dbReference type="PANTHER" id="PTHR22625:SF70">
    <property type="entry name" value="PLEXIN A, ISOFORM A"/>
    <property type="match status" value="1"/>
</dbReference>
<reference evidence="4" key="1">
    <citation type="journal article" date="2019" name="Int. J. Syst. Evol. Microbiol.">
        <title>The Global Catalogue of Microorganisms (GCM) 10K type strain sequencing project: providing services to taxonomists for standard genome sequencing and annotation.</title>
        <authorList>
            <consortium name="The Broad Institute Genomics Platform"/>
            <consortium name="The Broad Institute Genome Sequencing Center for Infectious Disease"/>
            <person name="Wu L."/>
            <person name="Ma J."/>
        </authorList>
    </citation>
    <scope>NUCLEOTIDE SEQUENCE [LARGE SCALE GENOMIC DNA]</scope>
    <source>
        <strain evidence="4">CGMCC 4.7645</strain>
    </source>
</reference>
<gene>
    <name evidence="3" type="ORF">ACFSXZ_36560</name>
</gene>
<dbReference type="RefSeq" id="WP_378270658.1">
    <property type="nucleotide sequence ID" value="NZ_JBHUKR010000023.1"/>
</dbReference>
<evidence type="ECO:0000313" key="3">
    <source>
        <dbReference type="EMBL" id="MFD2421855.1"/>
    </source>
</evidence>
<sequence length="415" mass="39847">MSPSITSLNPSSGTPSGGNQVTITGSGLTGAASVKFGSASTAFTALSDTQIRTIAPPGSGTVQVTVTTPSGTSNGLPYSYIAPSLASLSPTSGPASGGNTVVLTGTNLAGVTTVHFGANLAAFTVVSNTQINAIAPAGSGTVAVNVSAGTSTSNSLSYTYVPAPTLTSISPTQGPLPGGNLVTLTGTGFTDVAGVFFGAVPASSFTVVDSTHITAVAPGGNPAGPVQVSVTTLSGTSNAVSYFSVPAPLLTDISPAQGPTAGGNSVTLTGSGFTGTTSVHFGAAAAPSFMVDSDNQLSVHPPAGTGTVPVTVTTAGGTSSGTVSYTYLPAPVLTSLIPNQGPATGGNSVTLTGTGLTFTSTVSFAGTPAPFTVLSDTQVVALAPAGPAGPVTITATTPGGTSNGRTYTRLAAPGT</sequence>
<dbReference type="SUPFAM" id="SSF81296">
    <property type="entry name" value="E set domains"/>
    <property type="match status" value="5"/>
</dbReference>
<evidence type="ECO:0000256" key="1">
    <source>
        <dbReference type="SAM" id="MobiDB-lite"/>
    </source>
</evidence>
<dbReference type="InterPro" id="IPR013783">
    <property type="entry name" value="Ig-like_fold"/>
</dbReference>
<dbReference type="Proteomes" id="UP001597417">
    <property type="component" value="Unassembled WGS sequence"/>
</dbReference>
<dbReference type="Pfam" id="PF01833">
    <property type="entry name" value="TIG"/>
    <property type="match status" value="5"/>
</dbReference>
<feature type="region of interest" description="Disordered" evidence="1">
    <location>
        <begin position="1"/>
        <end position="22"/>
    </location>
</feature>
<dbReference type="EMBL" id="JBHUKR010000023">
    <property type="protein sequence ID" value="MFD2421855.1"/>
    <property type="molecule type" value="Genomic_DNA"/>
</dbReference>
<dbReference type="Gene3D" id="2.60.40.10">
    <property type="entry name" value="Immunoglobulins"/>
    <property type="match status" value="5"/>
</dbReference>
<dbReference type="InterPro" id="IPR014756">
    <property type="entry name" value="Ig_E-set"/>
</dbReference>
<comment type="caution">
    <text evidence="3">The sequence shown here is derived from an EMBL/GenBank/DDBJ whole genome shotgun (WGS) entry which is preliminary data.</text>
</comment>
<dbReference type="PANTHER" id="PTHR22625">
    <property type="entry name" value="PLEXIN"/>
    <property type="match status" value="1"/>
</dbReference>
<keyword evidence="4" id="KW-1185">Reference proteome</keyword>
<evidence type="ECO:0000259" key="2">
    <source>
        <dbReference type="SMART" id="SM00429"/>
    </source>
</evidence>
<feature type="domain" description="IPT/TIG" evidence="2">
    <location>
        <begin position="82"/>
        <end position="161"/>
    </location>
</feature>
<name>A0ABW5G5F4_9PSEU</name>
<proteinExistence type="predicted"/>
<evidence type="ECO:0000313" key="4">
    <source>
        <dbReference type="Proteomes" id="UP001597417"/>
    </source>
</evidence>
<accession>A0ABW5G5F4</accession>
<dbReference type="CDD" id="cd00102">
    <property type="entry name" value="IPT"/>
    <property type="match status" value="4"/>
</dbReference>
<dbReference type="InterPro" id="IPR002909">
    <property type="entry name" value="IPT_dom"/>
</dbReference>
<organism evidence="3 4">
    <name type="scientific">Amycolatopsis pigmentata</name>
    <dbReference type="NCBI Taxonomy" id="450801"/>
    <lineage>
        <taxon>Bacteria</taxon>
        <taxon>Bacillati</taxon>
        <taxon>Actinomycetota</taxon>
        <taxon>Actinomycetes</taxon>
        <taxon>Pseudonocardiales</taxon>
        <taxon>Pseudonocardiaceae</taxon>
        <taxon>Amycolatopsis</taxon>
    </lineage>
</organism>
<feature type="domain" description="IPT/TIG" evidence="2">
    <location>
        <begin position="247"/>
        <end position="328"/>
    </location>
</feature>